<dbReference type="Pfam" id="PF05096">
    <property type="entry name" value="Glu_cyclase_2"/>
    <property type="match status" value="1"/>
</dbReference>
<keyword evidence="1" id="KW-0472">Membrane</keyword>
<dbReference type="GO" id="GO:0016603">
    <property type="term" value="F:glutaminyl-peptide cyclotransferase activity"/>
    <property type="evidence" value="ECO:0007669"/>
    <property type="project" value="InterPro"/>
</dbReference>
<keyword evidence="1" id="KW-0812">Transmembrane</keyword>
<sequence length="400" mass="45989">MSNFTTAFRLYWKFGLPFEKNITKKSVRCNSQEFRVTSAISHLNKVRRLTYLPQWSTPTRRPYLPIDCFTGEREREQMRVNSFPLTKRRSIPVRRPLGPSTTGDGLVKSPLPHGPNHLSRRIAFLGPALLLLCFFAMFTIFSISSRKIAVDDSSRTLYTIEIINEFPHDPQAFTQGLLYAENDTLFESTGLNGQVEALHKMNSSYFGEGLTLLGDRLIQVTWLKKTGFIYNRYNLSNIEEFSHQMQDGWGLATDGKILFGSDGTSTLYQLDPQTLEVKGKVIVKYDGYEVHNLNELEYINGEVWANIWQSDCIARISYKDGNVLGWVLLPNLRKGLLTAGYHGIDVLNGIAWDDERKRLFVTGKLWPKLYEIRIYPVEKNFSKSMIRQFCMRDPVNFAKP</sequence>
<dbReference type="PANTHER" id="PTHR31270">
    <property type="entry name" value="GLUTAMINYL-PEPTIDE CYCLOTRANSFERASE"/>
    <property type="match status" value="1"/>
</dbReference>
<reference evidence="2 3" key="1">
    <citation type="journal article" date="2023" name="Hortic Res">
        <title>Pangenome of water caltrop reveals structural variations and asymmetric subgenome divergence after allopolyploidization.</title>
        <authorList>
            <person name="Zhang X."/>
            <person name="Chen Y."/>
            <person name="Wang L."/>
            <person name="Yuan Y."/>
            <person name="Fang M."/>
            <person name="Shi L."/>
            <person name="Lu R."/>
            <person name="Comes H.P."/>
            <person name="Ma Y."/>
            <person name="Chen Y."/>
            <person name="Huang G."/>
            <person name="Zhou Y."/>
            <person name="Zheng Z."/>
            <person name="Qiu Y."/>
        </authorList>
    </citation>
    <scope>NUCLEOTIDE SEQUENCE [LARGE SCALE GENOMIC DNA]</scope>
    <source>
        <tissue evidence="2">Roots</tissue>
    </source>
</reference>
<evidence type="ECO:0008006" key="4">
    <source>
        <dbReference type="Google" id="ProtNLM"/>
    </source>
</evidence>
<protein>
    <recommendedName>
        <fullName evidence="4">Glutaminyl-peptide cyclotransferase</fullName>
    </recommendedName>
</protein>
<evidence type="ECO:0000256" key="1">
    <source>
        <dbReference type="SAM" id="Phobius"/>
    </source>
</evidence>
<proteinExistence type="predicted"/>
<dbReference type="AlphaFoldDB" id="A0AAN7QMF5"/>
<dbReference type="Proteomes" id="UP001345219">
    <property type="component" value="Chromosome 24"/>
</dbReference>
<keyword evidence="1" id="KW-1133">Transmembrane helix</keyword>
<dbReference type="PANTHER" id="PTHR31270:SF1">
    <property type="entry name" value="GLUTAMINYL-PEPTIDE CYCLOTRANSFERASE"/>
    <property type="match status" value="1"/>
</dbReference>
<name>A0AAN7QMF5_9MYRT</name>
<dbReference type="EMBL" id="JAXIOK010000005">
    <property type="protein sequence ID" value="KAK4770283.1"/>
    <property type="molecule type" value="Genomic_DNA"/>
</dbReference>
<gene>
    <name evidence="2" type="ORF">SAY87_030815</name>
</gene>
<organism evidence="2 3">
    <name type="scientific">Trapa incisa</name>
    <dbReference type="NCBI Taxonomy" id="236973"/>
    <lineage>
        <taxon>Eukaryota</taxon>
        <taxon>Viridiplantae</taxon>
        <taxon>Streptophyta</taxon>
        <taxon>Embryophyta</taxon>
        <taxon>Tracheophyta</taxon>
        <taxon>Spermatophyta</taxon>
        <taxon>Magnoliopsida</taxon>
        <taxon>eudicotyledons</taxon>
        <taxon>Gunneridae</taxon>
        <taxon>Pentapetalae</taxon>
        <taxon>rosids</taxon>
        <taxon>malvids</taxon>
        <taxon>Myrtales</taxon>
        <taxon>Lythraceae</taxon>
        <taxon>Trapa</taxon>
    </lineage>
</organism>
<feature type="transmembrane region" description="Helical" evidence="1">
    <location>
        <begin position="122"/>
        <end position="143"/>
    </location>
</feature>
<keyword evidence="3" id="KW-1185">Reference proteome</keyword>
<evidence type="ECO:0000313" key="3">
    <source>
        <dbReference type="Proteomes" id="UP001345219"/>
    </source>
</evidence>
<dbReference type="InterPro" id="IPR007788">
    <property type="entry name" value="QCT"/>
</dbReference>
<evidence type="ECO:0000313" key="2">
    <source>
        <dbReference type="EMBL" id="KAK4770283.1"/>
    </source>
</evidence>
<accession>A0AAN7QMF5</accession>
<dbReference type="SUPFAM" id="SSF63825">
    <property type="entry name" value="YWTD domain"/>
    <property type="match status" value="1"/>
</dbReference>
<comment type="caution">
    <text evidence="2">The sequence shown here is derived from an EMBL/GenBank/DDBJ whole genome shotgun (WGS) entry which is preliminary data.</text>
</comment>